<gene>
    <name evidence="2" type="ORF">H8R94_01965</name>
</gene>
<accession>A0ABR7GD71</accession>
<dbReference type="SUPFAM" id="SSF55021">
    <property type="entry name" value="ACT-like"/>
    <property type="match status" value="1"/>
</dbReference>
<feature type="domain" description="ACT" evidence="1">
    <location>
        <begin position="5"/>
        <end position="82"/>
    </location>
</feature>
<evidence type="ECO:0000259" key="1">
    <source>
        <dbReference type="Pfam" id="PF19571"/>
    </source>
</evidence>
<comment type="caution">
    <text evidence="2">The sequence shown here is derived from an EMBL/GenBank/DDBJ whole genome shotgun (WGS) entry which is preliminary data.</text>
</comment>
<dbReference type="RefSeq" id="WP_118281031.1">
    <property type="nucleotide sequence ID" value="NZ_JACOPG010000001.1"/>
</dbReference>
<proteinExistence type="predicted"/>
<sequence length="83" mass="9308">MAKTNHVICIAVPNQPAGLDKALAVIEENNISIEYMYSLNYIIGNKALMVLRLKSDEMERAKIAELLCENEIVMVTQSDINKL</sequence>
<dbReference type="Pfam" id="PF19571">
    <property type="entry name" value="ACT_8"/>
    <property type="match status" value="1"/>
</dbReference>
<evidence type="ECO:0000313" key="2">
    <source>
        <dbReference type="EMBL" id="MBC5685392.1"/>
    </source>
</evidence>
<name>A0ABR7GD71_9FIRM</name>
<evidence type="ECO:0000313" key="3">
    <source>
        <dbReference type="Proteomes" id="UP000643810"/>
    </source>
</evidence>
<dbReference type="InterPro" id="IPR045739">
    <property type="entry name" value="ACT_dom_pair"/>
</dbReference>
<dbReference type="Gene3D" id="3.30.2130.10">
    <property type="entry name" value="VC0802-like"/>
    <property type="match status" value="1"/>
</dbReference>
<organism evidence="2 3">
    <name type="scientific">Roseburia lenta</name>
    <dbReference type="NCBI Taxonomy" id="2763061"/>
    <lineage>
        <taxon>Bacteria</taxon>
        <taxon>Bacillati</taxon>
        <taxon>Bacillota</taxon>
        <taxon>Clostridia</taxon>
        <taxon>Lachnospirales</taxon>
        <taxon>Lachnospiraceae</taxon>
        <taxon>Roseburia</taxon>
    </lineage>
</organism>
<dbReference type="InterPro" id="IPR045865">
    <property type="entry name" value="ACT-like_dom_sf"/>
</dbReference>
<dbReference type="EMBL" id="JACOPG010000001">
    <property type="protein sequence ID" value="MBC5685392.1"/>
    <property type="molecule type" value="Genomic_DNA"/>
</dbReference>
<keyword evidence="3" id="KW-1185">Reference proteome</keyword>
<protein>
    <recommendedName>
        <fullName evidence="1">ACT domain-containing protein</fullName>
    </recommendedName>
</protein>
<reference evidence="2 3" key="1">
    <citation type="submission" date="2020-08" db="EMBL/GenBank/DDBJ databases">
        <title>Genome public.</title>
        <authorList>
            <person name="Liu C."/>
            <person name="Sun Q."/>
        </authorList>
    </citation>
    <scope>NUCLEOTIDE SEQUENCE [LARGE SCALE GENOMIC DNA]</scope>
    <source>
        <strain evidence="2 3">NSJ-9</strain>
    </source>
</reference>
<dbReference type="Proteomes" id="UP000643810">
    <property type="component" value="Unassembled WGS sequence"/>
</dbReference>